<dbReference type="Gramene" id="ORUFI06G10470.1">
    <property type="protein sequence ID" value="ORUFI06G10470.1"/>
    <property type="gene ID" value="ORUFI06G10470"/>
</dbReference>
<keyword evidence="2" id="KW-1185">Reference proteome</keyword>
<sequence>MASWRARSTARTEKAGIWRQPRRKASWDIITEKWEDASRSFTVEGAVRYGKTSTSSVSYYKTL</sequence>
<proteinExistence type="predicted"/>
<evidence type="ECO:0000313" key="1">
    <source>
        <dbReference type="EnsemblPlants" id="ORUFI06G10470.1"/>
    </source>
</evidence>
<dbReference type="AlphaFoldDB" id="A0A0E0PW29"/>
<dbReference type="Proteomes" id="UP000008022">
    <property type="component" value="Unassembled WGS sequence"/>
</dbReference>
<organism evidence="1 2">
    <name type="scientific">Oryza rufipogon</name>
    <name type="common">Brownbeard rice</name>
    <name type="synonym">Asian wild rice</name>
    <dbReference type="NCBI Taxonomy" id="4529"/>
    <lineage>
        <taxon>Eukaryota</taxon>
        <taxon>Viridiplantae</taxon>
        <taxon>Streptophyta</taxon>
        <taxon>Embryophyta</taxon>
        <taxon>Tracheophyta</taxon>
        <taxon>Spermatophyta</taxon>
        <taxon>Magnoliopsida</taxon>
        <taxon>Liliopsida</taxon>
        <taxon>Poales</taxon>
        <taxon>Poaceae</taxon>
        <taxon>BOP clade</taxon>
        <taxon>Oryzoideae</taxon>
        <taxon>Oryzeae</taxon>
        <taxon>Oryzinae</taxon>
        <taxon>Oryza</taxon>
    </lineage>
</organism>
<dbReference type="EnsemblPlants" id="ORUFI06G10470.1">
    <property type="protein sequence ID" value="ORUFI06G10470.1"/>
    <property type="gene ID" value="ORUFI06G10470"/>
</dbReference>
<name>A0A0E0PW29_ORYRU</name>
<accession>A0A0E0PW29</accession>
<dbReference type="HOGENOM" id="CLU_187149_0_0_1"/>
<reference evidence="2" key="1">
    <citation type="submission" date="2013-06" db="EMBL/GenBank/DDBJ databases">
        <authorList>
            <person name="Zhao Q."/>
        </authorList>
    </citation>
    <scope>NUCLEOTIDE SEQUENCE</scope>
    <source>
        <strain evidence="2">cv. W1943</strain>
    </source>
</reference>
<protein>
    <submittedName>
        <fullName evidence="1">Uncharacterized protein</fullName>
    </submittedName>
</protein>
<evidence type="ECO:0000313" key="2">
    <source>
        <dbReference type="Proteomes" id="UP000008022"/>
    </source>
</evidence>
<reference evidence="1" key="2">
    <citation type="submission" date="2015-06" db="UniProtKB">
        <authorList>
            <consortium name="EnsemblPlants"/>
        </authorList>
    </citation>
    <scope>IDENTIFICATION</scope>
</reference>